<evidence type="ECO:0000256" key="1">
    <source>
        <dbReference type="SAM" id="SignalP"/>
    </source>
</evidence>
<accession>G3IE82</accession>
<dbReference type="AlphaFoldDB" id="G3IE82"/>
<dbReference type="InParanoid" id="G3IE82"/>
<keyword evidence="1" id="KW-0732">Signal</keyword>
<name>G3IE82_CRIGR</name>
<dbReference type="Proteomes" id="UP000001075">
    <property type="component" value="Unassembled WGS sequence"/>
</dbReference>
<protein>
    <submittedName>
        <fullName evidence="2">Uncharacterized protein</fullName>
    </submittedName>
</protein>
<feature type="chain" id="PRO_5003445153" evidence="1">
    <location>
        <begin position="19"/>
        <end position="62"/>
    </location>
</feature>
<proteinExistence type="predicted"/>
<dbReference type="EMBL" id="JH002146">
    <property type="protein sequence ID" value="EGW09242.1"/>
    <property type="molecule type" value="Genomic_DNA"/>
</dbReference>
<reference evidence="3" key="1">
    <citation type="journal article" date="2011" name="Nat. Biotechnol.">
        <title>The genomic sequence of the Chinese hamster ovary (CHO)-K1 cell line.</title>
        <authorList>
            <person name="Xu X."/>
            <person name="Nagarajan H."/>
            <person name="Lewis N.E."/>
            <person name="Pan S."/>
            <person name="Cai Z."/>
            <person name="Liu X."/>
            <person name="Chen W."/>
            <person name="Xie M."/>
            <person name="Wang W."/>
            <person name="Hammond S."/>
            <person name="Andersen M.R."/>
            <person name="Neff N."/>
            <person name="Passarelli B."/>
            <person name="Koh W."/>
            <person name="Fan H.C."/>
            <person name="Wang J."/>
            <person name="Gui Y."/>
            <person name="Lee K.H."/>
            <person name="Betenbaugh M.J."/>
            <person name="Quake S.R."/>
            <person name="Famili I."/>
            <person name="Palsson B.O."/>
            <person name="Wang J."/>
        </authorList>
    </citation>
    <scope>NUCLEOTIDE SEQUENCE [LARGE SCALE GENOMIC DNA]</scope>
    <source>
        <strain evidence="3">CHO K1 cell line</strain>
    </source>
</reference>
<feature type="signal peptide" evidence="1">
    <location>
        <begin position="1"/>
        <end position="18"/>
    </location>
</feature>
<gene>
    <name evidence="2" type="ORF">I79_022026</name>
</gene>
<sequence>MWIFFFGMIIGWRNRGSGHPATTVTVTIPKSAILAKEAAQPLKAKAYNQKDKSSVSKSTIHL</sequence>
<evidence type="ECO:0000313" key="3">
    <source>
        <dbReference type="Proteomes" id="UP000001075"/>
    </source>
</evidence>
<evidence type="ECO:0000313" key="2">
    <source>
        <dbReference type="EMBL" id="EGW09242.1"/>
    </source>
</evidence>
<organism evidence="2 3">
    <name type="scientific">Cricetulus griseus</name>
    <name type="common">Chinese hamster</name>
    <name type="synonym">Cricetulus barabensis griseus</name>
    <dbReference type="NCBI Taxonomy" id="10029"/>
    <lineage>
        <taxon>Eukaryota</taxon>
        <taxon>Metazoa</taxon>
        <taxon>Chordata</taxon>
        <taxon>Craniata</taxon>
        <taxon>Vertebrata</taxon>
        <taxon>Euteleostomi</taxon>
        <taxon>Mammalia</taxon>
        <taxon>Eutheria</taxon>
        <taxon>Euarchontoglires</taxon>
        <taxon>Glires</taxon>
        <taxon>Rodentia</taxon>
        <taxon>Myomorpha</taxon>
        <taxon>Muroidea</taxon>
        <taxon>Cricetidae</taxon>
        <taxon>Cricetinae</taxon>
        <taxon>Cricetulus</taxon>
    </lineage>
</organism>